<dbReference type="CDD" id="cd01335">
    <property type="entry name" value="Radical_SAM"/>
    <property type="match status" value="1"/>
</dbReference>
<comment type="caution">
    <text evidence="2">The sequence shown here is derived from an EMBL/GenBank/DDBJ whole genome shotgun (WGS) entry which is preliminary data.</text>
</comment>
<sequence length="615" mass="70015">MNNYIEKNILPLVTKPITYLGNEVNAVHKIPSPEMIRFAFAFPDTYEVGMSHLGMKILYGLLNEEKDVWCERVFAPWVDMEEQLRQHDLPLYGLESMLPLNDYDFVGFTLQYEMSFSNILNMLELGKITLRSVLREEDEPFVIAGGPCAYNPEPLADFIDLFVIGEAEEVILKIMAAHREWKKAGGNRQDFLKRAAQIDGVYVPAFYAVSYDKQTGLITAFSPIVKEAPPTIRKQFIENLDQAYFPEKIVVSYTETVHDRISYEIFRGCGRGCRFCQAGMIYRPTREKTVPTIQAKIKALIDATGYDEVSLSSLSTGDYSEIEALIKNLVCDYADGKVSISLPSLRIDSLSIEMLEEIQKVRKTGLTLAPEAGTQRMRDVINKGVTEENLLDTVRTAFEKGWGHVKLYFMIGLPGETLTDIEGIADLGQKVVDEYFKIDREVRNKSLKVVLSTSSFVPKPFTPFQWMGQNTREEFKQKQRHLKASIKDRKISYSWHDSGVSFLEAVFARGDRRLGSVLEIAHQKGCRFDGWGECFDLQKWMDAFDEAGVDPDFYALRNRDYEEILPWDFINTGITKDFLQTEAKKAETALTTPFCPDACSNCGIMEFKKGWKCNG</sequence>
<dbReference type="PROSITE" id="PS51918">
    <property type="entry name" value="RADICAL_SAM"/>
    <property type="match status" value="1"/>
</dbReference>
<dbReference type="SFLD" id="SFLDG01082">
    <property type="entry name" value="B12-binding_domain_containing"/>
    <property type="match status" value="1"/>
</dbReference>
<evidence type="ECO:0000313" key="2">
    <source>
        <dbReference type="EMBL" id="TYC84012.1"/>
    </source>
</evidence>
<dbReference type="NCBIfam" id="TIGR03960">
    <property type="entry name" value="rSAM_fuse_unch"/>
    <property type="match status" value="1"/>
</dbReference>
<organism evidence="2 3">
    <name type="scientific">Acetobacterium wieringae</name>
    <dbReference type="NCBI Taxonomy" id="52694"/>
    <lineage>
        <taxon>Bacteria</taxon>
        <taxon>Bacillati</taxon>
        <taxon>Bacillota</taxon>
        <taxon>Clostridia</taxon>
        <taxon>Eubacteriales</taxon>
        <taxon>Eubacteriaceae</taxon>
        <taxon>Acetobacterium</taxon>
    </lineage>
</organism>
<dbReference type="SMART" id="SM00729">
    <property type="entry name" value="Elp3"/>
    <property type="match status" value="1"/>
</dbReference>
<dbReference type="InterPro" id="IPR023862">
    <property type="entry name" value="CHP03960_rSAM"/>
</dbReference>
<dbReference type="Pfam" id="PF19864">
    <property type="entry name" value="Radical_SAM_N2"/>
    <property type="match status" value="1"/>
</dbReference>
<dbReference type="InterPro" id="IPR045784">
    <property type="entry name" value="Radical_SAM_N2"/>
</dbReference>
<dbReference type="GO" id="GO:0003824">
    <property type="term" value="F:catalytic activity"/>
    <property type="evidence" value="ECO:0007669"/>
    <property type="project" value="InterPro"/>
</dbReference>
<dbReference type="Pfam" id="PF04055">
    <property type="entry name" value="Radical_SAM"/>
    <property type="match status" value="1"/>
</dbReference>
<dbReference type="Proteomes" id="UP000322619">
    <property type="component" value="Unassembled WGS sequence"/>
</dbReference>
<accession>A0A5D0WIE8</accession>
<dbReference type="RefSeq" id="WP_148638231.1">
    <property type="nucleotide sequence ID" value="NZ_VSLA01000027.1"/>
</dbReference>
<dbReference type="InterPro" id="IPR058240">
    <property type="entry name" value="rSAM_sf"/>
</dbReference>
<dbReference type="SFLD" id="SFLDS00029">
    <property type="entry name" value="Radical_SAM"/>
    <property type="match status" value="1"/>
</dbReference>
<dbReference type="Gene3D" id="3.80.30.20">
    <property type="entry name" value="tm_1862 like domain"/>
    <property type="match status" value="1"/>
</dbReference>
<dbReference type="PANTHER" id="PTHR42731">
    <property type="entry name" value="SLL1084 PROTEIN"/>
    <property type="match status" value="1"/>
</dbReference>
<dbReference type="InterPro" id="IPR006638">
    <property type="entry name" value="Elp3/MiaA/NifB-like_rSAM"/>
</dbReference>
<reference evidence="2 3" key="1">
    <citation type="submission" date="2019-08" db="EMBL/GenBank/DDBJ databases">
        <title>Isolation and enrichment of carboxydotrophic bacteria from anaerobic sludge for the production of bio-based chemicals from syngas.</title>
        <authorList>
            <person name="Antares A.L."/>
            <person name="Moreira J."/>
            <person name="Diender M."/>
            <person name="Parshina S.N."/>
            <person name="Stams A.J.M."/>
            <person name="Alves M."/>
            <person name="Alves J.I."/>
            <person name="Sousa D.Z."/>
        </authorList>
    </citation>
    <scope>NUCLEOTIDE SEQUENCE [LARGE SCALE GENOMIC DNA]</scope>
    <source>
        <strain evidence="2 3">JM</strain>
    </source>
</reference>
<dbReference type="PANTHER" id="PTHR42731:SF1">
    <property type="entry name" value="RADICAL SAM DOMAIN PROTEIN"/>
    <property type="match status" value="1"/>
</dbReference>
<feature type="domain" description="Radical SAM core" evidence="1">
    <location>
        <begin position="251"/>
        <end position="497"/>
    </location>
</feature>
<dbReference type="InterPro" id="IPR007197">
    <property type="entry name" value="rSAM"/>
</dbReference>
<protein>
    <submittedName>
        <fullName evidence="2">TIGR03960 family B12-binding radical SAM protein</fullName>
    </submittedName>
</protein>
<evidence type="ECO:0000259" key="1">
    <source>
        <dbReference type="PROSITE" id="PS51918"/>
    </source>
</evidence>
<proteinExistence type="predicted"/>
<dbReference type="SUPFAM" id="SSF102114">
    <property type="entry name" value="Radical SAM enzymes"/>
    <property type="match status" value="1"/>
</dbReference>
<name>A0A5D0WIE8_9FIRM</name>
<dbReference type="EMBL" id="VSLA01000027">
    <property type="protein sequence ID" value="TYC84012.1"/>
    <property type="molecule type" value="Genomic_DNA"/>
</dbReference>
<dbReference type="GO" id="GO:0051536">
    <property type="term" value="F:iron-sulfur cluster binding"/>
    <property type="evidence" value="ECO:0007669"/>
    <property type="project" value="InterPro"/>
</dbReference>
<gene>
    <name evidence="2" type="ORF">FXB42_13600</name>
</gene>
<dbReference type="AlphaFoldDB" id="A0A5D0WIE8"/>
<evidence type="ECO:0000313" key="3">
    <source>
        <dbReference type="Proteomes" id="UP000322619"/>
    </source>
</evidence>
<dbReference type="InterPro" id="IPR023404">
    <property type="entry name" value="rSAM_horseshoe"/>
</dbReference>